<dbReference type="PANTHER" id="PTHR43214:SF42">
    <property type="entry name" value="TRANSCRIPTIONAL REGULATORY PROTEIN DESR"/>
    <property type="match status" value="1"/>
</dbReference>
<dbReference type="Pfam" id="PF08281">
    <property type="entry name" value="Sigma70_r4_2"/>
    <property type="match status" value="1"/>
</dbReference>
<feature type="modified residue" description="4-aspartylphosphate" evidence="7">
    <location>
        <position position="57"/>
    </location>
</feature>
<keyword evidence="6" id="KW-0804">Transcription</keyword>
<dbReference type="GO" id="GO:0016987">
    <property type="term" value="F:sigma factor activity"/>
    <property type="evidence" value="ECO:0007669"/>
    <property type="project" value="UniProtKB-KW"/>
</dbReference>
<evidence type="ECO:0000313" key="9">
    <source>
        <dbReference type="EMBL" id="ADH92269.1"/>
    </source>
</evidence>
<dbReference type="PANTHER" id="PTHR43214">
    <property type="entry name" value="TWO-COMPONENT RESPONSE REGULATOR"/>
    <property type="match status" value="1"/>
</dbReference>
<dbReference type="GO" id="GO:0000160">
    <property type="term" value="P:phosphorelay signal transduction system"/>
    <property type="evidence" value="ECO:0007669"/>
    <property type="project" value="InterPro"/>
</dbReference>
<name>D7BMX0_ARCHD</name>
<evidence type="ECO:0000256" key="7">
    <source>
        <dbReference type="PROSITE-ProRule" id="PRU00169"/>
    </source>
</evidence>
<dbReference type="GO" id="GO:0006352">
    <property type="term" value="P:DNA-templated transcription initiation"/>
    <property type="evidence" value="ECO:0007669"/>
    <property type="project" value="InterPro"/>
</dbReference>
<dbReference type="HOGENOM" id="CLU_000445_90_10_11"/>
<dbReference type="SMART" id="SM00448">
    <property type="entry name" value="REC"/>
    <property type="match status" value="1"/>
</dbReference>
<dbReference type="InterPro" id="IPR013249">
    <property type="entry name" value="RNA_pol_sigma70_r4_t2"/>
</dbReference>
<evidence type="ECO:0000256" key="4">
    <source>
        <dbReference type="ARBA" id="ARBA00023082"/>
    </source>
</evidence>
<keyword evidence="5" id="KW-0238">DNA-binding</keyword>
<keyword evidence="3" id="KW-0805">Transcription regulation</keyword>
<evidence type="ECO:0000256" key="1">
    <source>
        <dbReference type="ARBA" id="ARBA00010641"/>
    </source>
</evidence>
<dbReference type="InterPro" id="IPR058245">
    <property type="entry name" value="NreC/VraR/RcsB-like_REC"/>
</dbReference>
<feature type="domain" description="Response regulatory" evidence="8">
    <location>
        <begin position="6"/>
        <end position="122"/>
    </location>
</feature>
<dbReference type="SUPFAM" id="SSF46894">
    <property type="entry name" value="C-terminal effector domain of the bipartite response regulators"/>
    <property type="match status" value="1"/>
</dbReference>
<organism evidence="9 10">
    <name type="scientific">Arcanobacterium haemolyticum (strain ATCC 9345 / DSM 20595 / CCM 5947 / CCUG 17215 / LMG 16163 / NBRC 15585 / NCTC 8452 / 11018)</name>
    <dbReference type="NCBI Taxonomy" id="644284"/>
    <lineage>
        <taxon>Bacteria</taxon>
        <taxon>Bacillati</taxon>
        <taxon>Actinomycetota</taxon>
        <taxon>Actinomycetes</taxon>
        <taxon>Actinomycetales</taxon>
        <taxon>Actinomycetaceae</taxon>
        <taxon>Arcanobacterium</taxon>
    </lineage>
</organism>
<comment type="similarity">
    <text evidence="1">Belongs to the sigma-70 factor family. ECF subfamily.</text>
</comment>
<dbReference type="InterPro" id="IPR011006">
    <property type="entry name" value="CheY-like_superfamily"/>
</dbReference>
<dbReference type="GO" id="GO:0003677">
    <property type="term" value="F:DNA binding"/>
    <property type="evidence" value="ECO:0007669"/>
    <property type="project" value="UniProtKB-KW"/>
</dbReference>
<dbReference type="SMART" id="SM00421">
    <property type="entry name" value="HTH_LUXR"/>
    <property type="match status" value="1"/>
</dbReference>
<dbReference type="InterPro" id="IPR016032">
    <property type="entry name" value="Sig_transdc_resp-reg_C-effctor"/>
</dbReference>
<evidence type="ECO:0000313" key="10">
    <source>
        <dbReference type="Proteomes" id="UP000000376"/>
    </source>
</evidence>
<dbReference type="Pfam" id="PF00072">
    <property type="entry name" value="Response_reg"/>
    <property type="match status" value="1"/>
</dbReference>
<accession>D7BMX0</accession>
<sequence length="219" mass="23760">MTESLRIVIADDDAIVRSGLANLLNHQDGISVVATAANGSEALTAISRAQPDVALIDVDMPILDGISTAKILSQEYPRIAIVMLTAFEHEESLAKSLAANARGFLTKDIPAAQLAELIKQAHAGMNVISPRPTQILAEAYIKAQANQEKYQDFIDTIEHLPRYLRAVFNLVIKAKPNKTIAKELNITEATTRAYISELFTATGFTNRGELTITALKAGY</sequence>
<dbReference type="PROSITE" id="PS50110">
    <property type="entry name" value="RESPONSE_REGULATORY"/>
    <property type="match status" value="1"/>
</dbReference>
<dbReference type="EMBL" id="CP002045">
    <property type="protein sequence ID" value="ADH92269.1"/>
    <property type="molecule type" value="Genomic_DNA"/>
</dbReference>
<dbReference type="AlphaFoldDB" id="D7BMX0"/>
<gene>
    <name evidence="9" type="ordered locus">Arch_0526</name>
</gene>
<dbReference type="Proteomes" id="UP000000376">
    <property type="component" value="Chromosome"/>
</dbReference>
<dbReference type="InterPro" id="IPR001789">
    <property type="entry name" value="Sig_transdc_resp-reg_receiver"/>
</dbReference>
<proteinExistence type="inferred from homology"/>
<evidence type="ECO:0000256" key="3">
    <source>
        <dbReference type="ARBA" id="ARBA00023015"/>
    </source>
</evidence>
<keyword evidence="4" id="KW-0731">Sigma factor</keyword>
<dbReference type="eggNOG" id="COG2197">
    <property type="taxonomic scope" value="Bacteria"/>
</dbReference>
<dbReference type="OrthoDB" id="9808843at2"/>
<dbReference type="STRING" id="644284.Arch_0526"/>
<dbReference type="CDD" id="cd17535">
    <property type="entry name" value="REC_NarL-like"/>
    <property type="match status" value="1"/>
</dbReference>
<dbReference type="InterPro" id="IPR000792">
    <property type="entry name" value="Tscrpt_reg_LuxR_C"/>
</dbReference>
<keyword evidence="2 7" id="KW-0597">Phosphoprotein</keyword>
<dbReference type="RefSeq" id="WP_013169767.1">
    <property type="nucleotide sequence ID" value="NC_014218.1"/>
</dbReference>
<dbReference type="InterPro" id="IPR039420">
    <property type="entry name" value="WalR-like"/>
</dbReference>
<dbReference type="Gene3D" id="3.40.50.2300">
    <property type="match status" value="1"/>
</dbReference>
<evidence type="ECO:0000256" key="6">
    <source>
        <dbReference type="ARBA" id="ARBA00023163"/>
    </source>
</evidence>
<keyword evidence="10" id="KW-1185">Reference proteome</keyword>
<reference evidence="9 10" key="1">
    <citation type="journal article" date="2010" name="Stand. Genomic Sci.">
        <title>Complete genome sequence of Arcanobacterium haemolyticum type strain (11018).</title>
        <authorList>
            <person name="Yasawong M."/>
            <person name="Teshima H."/>
            <person name="Lapidus A."/>
            <person name="Nolan M."/>
            <person name="Lucas S."/>
            <person name="Glavina Del Rio T."/>
            <person name="Tice H."/>
            <person name="Cheng J."/>
            <person name="Bruce D."/>
            <person name="Detter C."/>
            <person name="Tapia R."/>
            <person name="Han C."/>
            <person name="Goodwin L."/>
            <person name="Pitluck S."/>
            <person name="Liolios K."/>
            <person name="Ivanova N."/>
            <person name="Mavromatis K."/>
            <person name="Mikhailova N."/>
            <person name="Pati A."/>
            <person name="Chen A."/>
            <person name="Palaniappan K."/>
            <person name="Land M."/>
            <person name="Hauser L."/>
            <person name="Chang Y."/>
            <person name="Jeffries C."/>
            <person name="Rohde M."/>
            <person name="Sikorski J."/>
            <person name="Pukall R."/>
            <person name="Goker M."/>
            <person name="Woyke T."/>
            <person name="Bristow J."/>
            <person name="Eisen J."/>
            <person name="Markowitz V."/>
            <person name="Hugenholtz P."/>
            <person name="Kyrpides N."/>
            <person name="Klenk H."/>
        </authorList>
    </citation>
    <scope>NUCLEOTIDE SEQUENCE [LARGE SCALE GENOMIC DNA]</scope>
    <source>
        <strain evidence="10">ATCC 9345 / DSM 20595 / CCUG 17215 / LMG 16163 / NBRC 15585 / NCTC 8452 / 11018</strain>
    </source>
</reference>
<dbReference type="KEGG" id="ahe:Arch_0526"/>
<dbReference type="SUPFAM" id="SSF52172">
    <property type="entry name" value="CheY-like"/>
    <property type="match status" value="1"/>
</dbReference>
<evidence type="ECO:0000256" key="2">
    <source>
        <dbReference type="ARBA" id="ARBA00022553"/>
    </source>
</evidence>
<evidence type="ECO:0000259" key="8">
    <source>
        <dbReference type="PROSITE" id="PS50110"/>
    </source>
</evidence>
<evidence type="ECO:0000256" key="5">
    <source>
        <dbReference type="ARBA" id="ARBA00023125"/>
    </source>
</evidence>
<protein>
    <submittedName>
        <fullName evidence="9">Two component transcriptional regulator, LuxR family</fullName>
    </submittedName>
</protein>